<keyword evidence="13" id="KW-1185">Reference proteome</keyword>
<keyword evidence="5" id="KW-0819">tRNA processing</keyword>
<evidence type="ECO:0000256" key="3">
    <source>
        <dbReference type="ARBA" id="ARBA00022643"/>
    </source>
</evidence>
<feature type="compositionally biased region" description="Gly residues" evidence="9">
    <location>
        <begin position="600"/>
        <end position="609"/>
    </location>
</feature>
<evidence type="ECO:0000256" key="9">
    <source>
        <dbReference type="SAM" id="MobiDB-lite"/>
    </source>
</evidence>
<keyword evidence="4" id="KW-0507">mRNA processing</keyword>
<dbReference type="STRING" id="1882483.A0A317XMA4"/>
<comment type="catalytic activity">
    <reaction evidence="7">
        <text>a 5,6-dihydrouridine in mRNA + NAD(+) = a uridine in mRNA + NADH + H(+)</text>
        <dbReference type="Rhea" id="RHEA:69851"/>
        <dbReference type="Rhea" id="RHEA-COMP:14658"/>
        <dbReference type="Rhea" id="RHEA-COMP:17789"/>
        <dbReference type="ChEBI" id="CHEBI:15378"/>
        <dbReference type="ChEBI" id="CHEBI:57540"/>
        <dbReference type="ChEBI" id="CHEBI:57945"/>
        <dbReference type="ChEBI" id="CHEBI:65315"/>
        <dbReference type="ChEBI" id="CHEBI:74443"/>
    </reaction>
    <physiologicalReaction direction="right-to-left" evidence="7">
        <dbReference type="Rhea" id="RHEA:69853"/>
    </physiologicalReaction>
</comment>
<evidence type="ECO:0000256" key="2">
    <source>
        <dbReference type="ARBA" id="ARBA00022630"/>
    </source>
</evidence>
<keyword evidence="6" id="KW-0560">Oxidoreductase</keyword>
<dbReference type="InterPro" id="IPR018517">
    <property type="entry name" value="tRNA_hU_synthase_CS"/>
</dbReference>
<dbReference type="Pfam" id="PF01207">
    <property type="entry name" value="Dus"/>
    <property type="match status" value="1"/>
</dbReference>
<dbReference type="AlphaFoldDB" id="A0A317XMA4"/>
<evidence type="ECO:0000259" key="11">
    <source>
        <dbReference type="Pfam" id="PF12766"/>
    </source>
</evidence>
<protein>
    <submittedName>
        <fullName evidence="12">FMN-linked oxidoreductase</fullName>
    </submittedName>
</protein>
<accession>A0A317XMA4</accession>
<feature type="region of interest" description="Disordered" evidence="9">
    <location>
        <begin position="19"/>
        <end position="38"/>
    </location>
</feature>
<dbReference type="InterPro" id="IPR013785">
    <property type="entry name" value="Aldolase_TIM"/>
</dbReference>
<dbReference type="Gene3D" id="3.20.20.70">
    <property type="entry name" value="Aldolase class I"/>
    <property type="match status" value="1"/>
</dbReference>
<evidence type="ECO:0000256" key="6">
    <source>
        <dbReference type="ARBA" id="ARBA00023002"/>
    </source>
</evidence>
<dbReference type="InterPro" id="IPR012349">
    <property type="entry name" value="Split_barrel_FMN-bd"/>
</dbReference>
<dbReference type="OrthoDB" id="10262250at2759"/>
<proteinExistence type="predicted"/>
<dbReference type="InterPro" id="IPR035587">
    <property type="entry name" value="DUS-like_FMN-bd"/>
</dbReference>
<dbReference type="PROSITE" id="PS01136">
    <property type="entry name" value="UPF0034"/>
    <property type="match status" value="1"/>
</dbReference>
<dbReference type="InterPro" id="IPR024624">
    <property type="entry name" value="Pyridox_Oxase_Alr4036_FMN-bd"/>
</dbReference>
<sequence>MSSTAHTYASWEATGAEAPSPILLLNEPRTKPLVRSDTPAEEQARLLEDQPFSKSYIAVLLGKVRPVVSTLHLSASRPFDLKPSSAPVSVVTAFRHQQQRPHSSHTQDSSSSRMPSVAELRQPPMSTLPPAKRVKMDASKVHMPAPSRQNAHAAIVTSKPQEIESVAADSTSYMVDDTSETSSDAKLAALKQAQEVDDVEPVPASTSPLRYENSIVLAPMVRIGTLPTRLLSLEYGADLVWGPEIVDRAIIGCERRVNPVTGVVEFLKDNKQIFSCHPVERPYLVYQIGTANPDLAAQAVKVITQADDVAAVDLNCGCPKPFSTHAGMGANLLSTPTLLCNILKSIRRAAPAHVAVTCKIRLLPTQAATVQLVDKIVRTNAIECLTVHCRTKDMRPREPALHQRLREIVEQVERISAELGRKIPVICNGDCWDAQTAPRIKELTGVTSTMIARGAEANPSCFRPQGNLSIPETIAPKWVKYSIALNNPIGNTKYCMAQLAFKPAESVAKEAQQNSSGDKKLMSKKQLSALRSGIAQAKTHEDLAQVFNIDVERVRAENIESEILKDLKEALSHRVKQTSGGFDGQRVGAVIDNANQSSGSNGGGSGGQQQAGDGHAQGSGQSRATGNSPQPEWKQLIADNVGKYIKDEKSILYYAFSTVEAATSVHDAAKPHVRYVVHRGFVNEKRDGEAEGGIGAQNPKFGSSPCLMTTTDVRTPKVQQLTSQSSLRAQGTDGSHGGECEIAWWIESAQLQFRISGTVHVLPRQGHPLRSLFPFERLSPPRAPDSDSTEPFDWDGERTRIFNKLNAGLLASFCRPTPGTPHPNADRLHQAKPKDDINSPWPLELPQPGKEENEEQKRQLEESEKNFALVVVEPYKVDLVNLADDSRTIYELEPGHSAATGHWTARRVVP</sequence>
<dbReference type="SUPFAM" id="SSF50475">
    <property type="entry name" value="FMN-binding split barrel"/>
    <property type="match status" value="1"/>
</dbReference>
<feature type="compositionally biased region" description="Basic and acidic residues" evidence="9">
    <location>
        <begin position="824"/>
        <end position="837"/>
    </location>
</feature>
<comment type="catalytic activity">
    <reaction evidence="8">
        <text>a 5,6-dihydrouridine in mRNA + NADP(+) = a uridine in mRNA + NADPH + H(+)</text>
        <dbReference type="Rhea" id="RHEA:69855"/>
        <dbReference type="Rhea" id="RHEA-COMP:14658"/>
        <dbReference type="Rhea" id="RHEA-COMP:17789"/>
        <dbReference type="ChEBI" id="CHEBI:15378"/>
        <dbReference type="ChEBI" id="CHEBI:57783"/>
        <dbReference type="ChEBI" id="CHEBI:58349"/>
        <dbReference type="ChEBI" id="CHEBI:65315"/>
        <dbReference type="ChEBI" id="CHEBI:74443"/>
    </reaction>
    <physiologicalReaction direction="right-to-left" evidence="8">
        <dbReference type="Rhea" id="RHEA:69857"/>
    </physiologicalReaction>
</comment>
<name>A0A317XMA4_9BASI</name>
<feature type="region of interest" description="Disordered" evidence="9">
    <location>
        <begin position="93"/>
        <end position="131"/>
    </location>
</feature>
<organism evidence="12 13">
    <name type="scientific">Testicularia cyperi</name>
    <dbReference type="NCBI Taxonomy" id="1882483"/>
    <lineage>
        <taxon>Eukaryota</taxon>
        <taxon>Fungi</taxon>
        <taxon>Dikarya</taxon>
        <taxon>Basidiomycota</taxon>
        <taxon>Ustilaginomycotina</taxon>
        <taxon>Ustilaginomycetes</taxon>
        <taxon>Ustilaginales</taxon>
        <taxon>Anthracoideaceae</taxon>
        <taxon>Testicularia</taxon>
    </lineage>
</organism>
<dbReference type="GO" id="GO:0050660">
    <property type="term" value="F:flavin adenine dinucleotide binding"/>
    <property type="evidence" value="ECO:0007669"/>
    <property type="project" value="InterPro"/>
</dbReference>
<evidence type="ECO:0000313" key="13">
    <source>
        <dbReference type="Proteomes" id="UP000246740"/>
    </source>
</evidence>
<dbReference type="InterPro" id="IPR052582">
    <property type="entry name" value="tRNA-DUS-like"/>
</dbReference>
<dbReference type="Proteomes" id="UP000246740">
    <property type="component" value="Unassembled WGS sequence"/>
</dbReference>
<gene>
    <name evidence="12" type="ORF">BCV70DRAFT_232373</name>
</gene>
<keyword evidence="2" id="KW-0285">Flavoprotein</keyword>
<feature type="region of interest" description="Disordered" evidence="9">
    <location>
        <begin position="813"/>
        <end position="861"/>
    </location>
</feature>
<reference evidence="12 13" key="1">
    <citation type="journal article" date="2018" name="Mol. Biol. Evol.">
        <title>Broad Genomic Sampling Reveals a Smut Pathogenic Ancestry of the Fungal Clade Ustilaginomycotina.</title>
        <authorList>
            <person name="Kijpornyongpan T."/>
            <person name="Mondo S.J."/>
            <person name="Barry K."/>
            <person name="Sandor L."/>
            <person name="Lee J."/>
            <person name="Lipzen A."/>
            <person name="Pangilinan J."/>
            <person name="LaButti K."/>
            <person name="Hainaut M."/>
            <person name="Henrissat B."/>
            <person name="Grigoriev I.V."/>
            <person name="Spatafora J.W."/>
            <person name="Aime M.C."/>
        </authorList>
    </citation>
    <scope>NUCLEOTIDE SEQUENCE [LARGE SCALE GENOMIC DNA]</scope>
    <source>
        <strain evidence="12 13">MCA 3645</strain>
    </source>
</reference>
<evidence type="ECO:0000259" key="10">
    <source>
        <dbReference type="Pfam" id="PF01207"/>
    </source>
</evidence>
<dbReference type="InParanoid" id="A0A317XMA4"/>
<dbReference type="Pfam" id="PF12766">
    <property type="entry name" value="Pyridox_oxase_2"/>
    <property type="match status" value="1"/>
</dbReference>
<dbReference type="EMBL" id="KZ819195">
    <property type="protein sequence ID" value="PWY99445.1"/>
    <property type="molecule type" value="Genomic_DNA"/>
</dbReference>
<dbReference type="GO" id="GO:0010181">
    <property type="term" value="F:FMN binding"/>
    <property type="evidence" value="ECO:0007669"/>
    <property type="project" value="InterPro"/>
</dbReference>
<evidence type="ECO:0000256" key="8">
    <source>
        <dbReference type="ARBA" id="ARBA00049447"/>
    </source>
</evidence>
<dbReference type="GO" id="GO:0005737">
    <property type="term" value="C:cytoplasm"/>
    <property type="evidence" value="ECO:0007669"/>
    <property type="project" value="TreeGrafter"/>
</dbReference>
<dbReference type="PANTHER" id="PTHR45936:SF1">
    <property type="entry name" value="TRNA-DIHYDROURIDINE(20) SYNTHASE [NAD(P)+]-LIKE"/>
    <property type="match status" value="1"/>
</dbReference>
<evidence type="ECO:0000256" key="4">
    <source>
        <dbReference type="ARBA" id="ARBA00022664"/>
    </source>
</evidence>
<dbReference type="SUPFAM" id="SSF51395">
    <property type="entry name" value="FMN-linked oxidoreductases"/>
    <property type="match status" value="1"/>
</dbReference>
<feature type="domain" description="Pyridoxamine 5'-phosphate oxidase Alr4036 family FMN-binding" evidence="11">
    <location>
        <begin position="631"/>
        <end position="762"/>
    </location>
</feature>
<evidence type="ECO:0000256" key="7">
    <source>
        <dbReference type="ARBA" id="ARBA00048342"/>
    </source>
</evidence>
<dbReference type="GO" id="GO:0006397">
    <property type="term" value="P:mRNA processing"/>
    <property type="evidence" value="ECO:0007669"/>
    <property type="project" value="UniProtKB-KW"/>
</dbReference>
<comment type="cofactor">
    <cofactor evidence="1">
        <name>FMN</name>
        <dbReference type="ChEBI" id="CHEBI:58210"/>
    </cofactor>
</comment>
<dbReference type="CDD" id="cd02801">
    <property type="entry name" value="DUS_like_FMN"/>
    <property type="match status" value="1"/>
</dbReference>
<feature type="region of interest" description="Disordered" evidence="9">
    <location>
        <begin position="592"/>
        <end position="632"/>
    </location>
</feature>
<keyword evidence="3" id="KW-0288">FMN</keyword>
<evidence type="ECO:0000313" key="12">
    <source>
        <dbReference type="EMBL" id="PWY99445.1"/>
    </source>
</evidence>
<dbReference type="Gene3D" id="2.30.110.10">
    <property type="entry name" value="Electron Transport, Fmn-binding Protein, Chain A"/>
    <property type="match status" value="1"/>
</dbReference>
<dbReference type="PANTHER" id="PTHR45936">
    <property type="entry name" value="TRNA-DIHYDROURIDINE(20) SYNTHASE [NAD(P)+]-LIKE"/>
    <property type="match status" value="1"/>
</dbReference>
<evidence type="ECO:0000256" key="1">
    <source>
        <dbReference type="ARBA" id="ARBA00001917"/>
    </source>
</evidence>
<feature type="region of interest" description="Disordered" evidence="9">
    <location>
        <begin position="775"/>
        <end position="794"/>
    </location>
</feature>
<dbReference type="GO" id="GO:0017150">
    <property type="term" value="F:tRNA dihydrouridine synthase activity"/>
    <property type="evidence" value="ECO:0007669"/>
    <property type="project" value="InterPro"/>
</dbReference>
<feature type="compositionally biased region" description="Basic and acidic residues" evidence="9">
    <location>
        <begin position="849"/>
        <end position="861"/>
    </location>
</feature>
<evidence type="ECO:0000256" key="5">
    <source>
        <dbReference type="ARBA" id="ARBA00022694"/>
    </source>
</evidence>
<feature type="compositionally biased region" description="Low complexity" evidence="9">
    <location>
        <begin position="610"/>
        <end position="622"/>
    </location>
</feature>
<feature type="domain" description="DUS-like FMN-binding" evidence="10">
    <location>
        <begin position="217"/>
        <end position="516"/>
    </location>
</feature>